<evidence type="ECO:0000259" key="2">
    <source>
        <dbReference type="Pfam" id="PF02953"/>
    </source>
</evidence>
<keyword evidence="1" id="KW-0999">Mitochondrion inner membrane</keyword>
<dbReference type="InterPro" id="IPR035427">
    <property type="entry name" value="Tim10-like_dom_sf"/>
</dbReference>
<comment type="subunit">
    <text evidence="1">Heterohexamer.</text>
</comment>
<comment type="similarity">
    <text evidence="1">Belongs to the small Tim family.</text>
</comment>
<evidence type="ECO:0000313" key="4">
    <source>
        <dbReference type="Proteomes" id="UP000039865"/>
    </source>
</evidence>
<keyword evidence="1" id="KW-0813">Transport</keyword>
<reference evidence="3 4" key="1">
    <citation type="submission" date="2014-06" db="EMBL/GenBank/DDBJ databases">
        <authorList>
            <person name="Swart Estienne"/>
        </authorList>
    </citation>
    <scope>NUCLEOTIDE SEQUENCE [LARGE SCALE GENOMIC DNA]</scope>
    <source>
        <strain evidence="3 4">130c</strain>
    </source>
</reference>
<dbReference type="InterPro" id="IPR004217">
    <property type="entry name" value="Tim10-like"/>
</dbReference>
<evidence type="ECO:0000256" key="1">
    <source>
        <dbReference type="RuleBase" id="RU367043"/>
    </source>
</evidence>
<comment type="function">
    <text evidence="1">Mitochondrial intermembrane chaperone that participates in the import and insertion of some multi-pass transmembrane proteins into the mitochondrial inner membrane. Also required for the transfer of beta-barrel precursors from the TOM complex to the sorting and assembly machinery (SAM complex) of the outer membrane. Acts as a chaperone-like protein that protects the hydrophobic precursors from aggregation and guide them through the mitochondrial intermembrane space.</text>
</comment>
<keyword evidence="4" id="KW-1185">Reference proteome</keyword>
<organism evidence="3 4">
    <name type="scientific">Stylonychia lemnae</name>
    <name type="common">Ciliate</name>
    <dbReference type="NCBI Taxonomy" id="5949"/>
    <lineage>
        <taxon>Eukaryota</taxon>
        <taxon>Sar</taxon>
        <taxon>Alveolata</taxon>
        <taxon>Ciliophora</taxon>
        <taxon>Intramacronucleata</taxon>
        <taxon>Spirotrichea</taxon>
        <taxon>Stichotrichia</taxon>
        <taxon>Sporadotrichida</taxon>
        <taxon>Oxytrichidae</taxon>
        <taxon>Stylonychinae</taxon>
        <taxon>Stylonychia</taxon>
    </lineage>
</organism>
<gene>
    <name evidence="3" type="primary">Contig17672.g18792</name>
    <name evidence="3" type="ORF">STYLEM_11271</name>
</gene>
<accession>A0A078AK14</accession>
<sequence length="112" mass="13116">MQYNSSDLQQFNEQNQIIREDTKELAKSINNIYSNIILSCQKQCLQGFNQSDEFTSDERTCLTKCVNKHMFLDNFLYETDSANEIASEQGKTKKAVFYQNRRIEDLTRVDVV</sequence>
<evidence type="ECO:0000313" key="3">
    <source>
        <dbReference type="EMBL" id="CDW82241.1"/>
    </source>
</evidence>
<feature type="domain" description="Tim10-like" evidence="2">
    <location>
        <begin position="27"/>
        <end position="76"/>
    </location>
</feature>
<keyword evidence="1" id="KW-0653">Protein transport</keyword>
<dbReference type="GO" id="GO:0005743">
    <property type="term" value="C:mitochondrial inner membrane"/>
    <property type="evidence" value="ECO:0007669"/>
    <property type="project" value="UniProtKB-SubCell"/>
</dbReference>
<dbReference type="Pfam" id="PF02953">
    <property type="entry name" value="zf-Tim10_DDP"/>
    <property type="match status" value="1"/>
</dbReference>
<proteinExistence type="inferred from homology"/>
<dbReference type="AlphaFoldDB" id="A0A078AK14"/>
<comment type="domain">
    <text evidence="1">The twin CX3C motif contains 4 conserved Cys residues that form 2 disulfide bonds in the mitochondrial intermembrane space.</text>
</comment>
<name>A0A078AK14_STYLE</name>
<dbReference type="Proteomes" id="UP000039865">
    <property type="component" value="Unassembled WGS sequence"/>
</dbReference>
<dbReference type="InParanoid" id="A0A078AK14"/>
<keyword evidence="1" id="KW-0496">Mitochondrion</keyword>
<comment type="subcellular location">
    <subcellularLocation>
        <location evidence="1">Mitochondrion inner membrane</location>
        <topology evidence="1">Peripheral membrane protein</topology>
        <orientation evidence="1">Intermembrane side</orientation>
    </subcellularLocation>
</comment>
<keyword evidence="1" id="KW-0472">Membrane</keyword>
<dbReference type="GO" id="GO:0015031">
    <property type="term" value="P:protein transport"/>
    <property type="evidence" value="ECO:0007669"/>
    <property type="project" value="UniProtKB-KW"/>
</dbReference>
<dbReference type="SUPFAM" id="SSF144122">
    <property type="entry name" value="Tim10-like"/>
    <property type="match status" value="1"/>
</dbReference>
<keyword evidence="1" id="KW-1015">Disulfide bond</keyword>
<dbReference type="OrthoDB" id="10462496at2759"/>
<dbReference type="EMBL" id="CCKQ01010710">
    <property type="protein sequence ID" value="CDW82241.1"/>
    <property type="molecule type" value="Genomic_DNA"/>
</dbReference>
<dbReference type="Gene3D" id="1.10.287.810">
    <property type="entry name" value="Mitochondrial import inner membrane translocase subunit tim13 like domains"/>
    <property type="match status" value="1"/>
</dbReference>
<keyword evidence="1" id="KW-0811">Translocation</keyword>
<keyword evidence="1" id="KW-0143">Chaperone</keyword>
<protein>
    <recommendedName>
        <fullName evidence="1">Mitochondrial import inner membrane translocase subunit</fullName>
    </recommendedName>
</protein>